<keyword evidence="2" id="KW-1185">Reference proteome</keyword>
<gene>
    <name evidence="1" type="ORF">OFLC_LOCUS11367</name>
</gene>
<sequence length="143" mass="16027">MRQIFYKSPILYSCGFRSSCTIADACSLPFRDGSSGVVIAVNDEQSDEYFLAYYSIKMSRIVKKILMHRKISKVVTVLDATKRNEIECLHENLHNSPHLVAVGCYGGDCYLVHFGIDLPSITDPELKKAPFSSNLCSKFSAQH</sequence>
<dbReference type="Proteomes" id="UP000267606">
    <property type="component" value="Unassembled WGS sequence"/>
</dbReference>
<reference evidence="3" key="1">
    <citation type="submission" date="2016-06" db="UniProtKB">
        <authorList>
            <consortium name="WormBaseParasite"/>
        </authorList>
    </citation>
    <scope>IDENTIFICATION</scope>
</reference>
<dbReference type="EMBL" id="UZAJ01016350">
    <property type="protein sequence ID" value="VDO75939.1"/>
    <property type="molecule type" value="Genomic_DNA"/>
</dbReference>
<dbReference type="AlphaFoldDB" id="A0A183HV55"/>
<name>A0A183HV55_9BILA</name>
<organism evidence="3">
    <name type="scientific">Onchocerca flexuosa</name>
    <dbReference type="NCBI Taxonomy" id="387005"/>
    <lineage>
        <taxon>Eukaryota</taxon>
        <taxon>Metazoa</taxon>
        <taxon>Ecdysozoa</taxon>
        <taxon>Nematoda</taxon>
        <taxon>Chromadorea</taxon>
        <taxon>Rhabditida</taxon>
        <taxon>Spirurina</taxon>
        <taxon>Spiruromorpha</taxon>
        <taxon>Filarioidea</taxon>
        <taxon>Onchocercidae</taxon>
        <taxon>Onchocerca</taxon>
    </lineage>
</organism>
<evidence type="ECO:0000313" key="3">
    <source>
        <dbReference type="WBParaSite" id="OFLC_0001136701-mRNA-1"/>
    </source>
</evidence>
<dbReference type="WBParaSite" id="OFLC_0001136701-mRNA-1">
    <property type="protein sequence ID" value="OFLC_0001136701-mRNA-1"/>
    <property type="gene ID" value="OFLC_0001136701"/>
</dbReference>
<proteinExistence type="predicted"/>
<protein>
    <submittedName>
        <fullName evidence="3">Protein kinase domain-containing protein</fullName>
    </submittedName>
</protein>
<evidence type="ECO:0000313" key="2">
    <source>
        <dbReference type="Proteomes" id="UP000267606"/>
    </source>
</evidence>
<evidence type="ECO:0000313" key="1">
    <source>
        <dbReference type="EMBL" id="VDO75939.1"/>
    </source>
</evidence>
<accession>A0A183HV55</accession>
<dbReference type="STRING" id="387005.A0A183HV55"/>
<reference evidence="1 2" key="2">
    <citation type="submission" date="2018-11" db="EMBL/GenBank/DDBJ databases">
        <authorList>
            <consortium name="Pathogen Informatics"/>
        </authorList>
    </citation>
    <scope>NUCLEOTIDE SEQUENCE [LARGE SCALE GENOMIC DNA]</scope>
</reference>